<feature type="transmembrane region" description="Helical" evidence="7">
    <location>
        <begin position="277"/>
        <end position="300"/>
    </location>
</feature>
<dbReference type="Gene3D" id="1.20.1720.10">
    <property type="entry name" value="Multidrug resistance protein D"/>
    <property type="match status" value="1"/>
</dbReference>
<keyword evidence="2" id="KW-0813">Transport</keyword>
<sequence length="474" mass="48002">MIVVVTEPSPELVSRASAQGRLALTAVTLGSGIALLDGTIVGIALPTIGRDLGSSLSGLQWVNNGYVLALASLILLGGSLGDRLGRRRVYLVGVVWFALASLGCALAWSTESLVVGRVVQGVGAALLTPGALAIIQSSFRPEDRARAIGTWAGVSGIATAIGPFLGGWVLDHLSWHWLFAINVPLCVLVVVLTLRAVPESRDVSVTGGFDVAGTVCGAVALGATTWLLISGPEASAALVLVGLVVAVGSAVAFVVAERRAAQPLVPFGLFASRVFATANLMTFLVYGALGAIMFVLVVQLQTSAGWSPLESGLATLPVTVLLLVLSPRMAELAQRTGPRLPMSLGPLLCAVGVLVLSAIGPGAGWGLVLGGMVVFALGLATLVSPLTAAVLAAAPDRLAGSASGINNAVARTGTLLAVAAVPPLVGLSGDDYTDPTAMTQGYRLATFVVAGLLLAGGLVSWFGLAGTRGTTTQR</sequence>
<dbReference type="Proteomes" id="UP000076976">
    <property type="component" value="Unassembled WGS sequence"/>
</dbReference>
<keyword evidence="3" id="KW-1003">Cell membrane</keyword>
<keyword evidence="10" id="KW-1185">Reference proteome</keyword>
<protein>
    <submittedName>
        <fullName evidence="9">MFS transporter</fullName>
    </submittedName>
</protein>
<comment type="subcellular location">
    <subcellularLocation>
        <location evidence="1">Cell membrane</location>
        <topology evidence="1">Multi-pass membrane protein</topology>
    </subcellularLocation>
</comment>
<dbReference type="PANTHER" id="PTHR42718">
    <property type="entry name" value="MAJOR FACILITATOR SUPERFAMILY MULTIDRUG TRANSPORTER MFSC"/>
    <property type="match status" value="1"/>
</dbReference>
<feature type="transmembrane region" description="Helical" evidence="7">
    <location>
        <begin position="147"/>
        <end position="169"/>
    </location>
</feature>
<organism evidence="9 10">
    <name type="scientific">Janibacter melonis</name>
    <dbReference type="NCBI Taxonomy" id="262209"/>
    <lineage>
        <taxon>Bacteria</taxon>
        <taxon>Bacillati</taxon>
        <taxon>Actinomycetota</taxon>
        <taxon>Actinomycetes</taxon>
        <taxon>Micrococcales</taxon>
        <taxon>Intrasporangiaceae</taxon>
        <taxon>Janibacter</taxon>
    </lineage>
</organism>
<dbReference type="SUPFAM" id="SSF103473">
    <property type="entry name" value="MFS general substrate transporter"/>
    <property type="match status" value="1"/>
</dbReference>
<dbReference type="PRINTS" id="PR01036">
    <property type="entry name" value="TCRTETB"/>
</dbReference>
<dbReference type="InterPro" id="IPR020846">
    <property type="entry name" value="MFS_dom"/>
</dbReference>
<feature type="transmembrane region" description="Helical" evidence="7">
    <location>
        <begin position="114"/>
        <end position="135"/>
    </location>
</feature>
<evidence type="ECO:0000313" key="9">
    <source>
        <dbReference type="EMBL" id="OAB87402.1"/>
    </source>
</evidence>
<dbReference type="GO" id="GO:0022857">
    <property type="term" value="F:transmembrane transporter activity"/>
    <property type="evidence" value="ECO:0007669"/>
    <property type="project" value="InterPro"/>
</dbReference>
<evidence type="ECO:0000256" key="7">
    <source>
        <dbReference type="SAM" id="Phobius"/>
    </source>
</evidence>
<dbReference type="PROSITE" id="PS50850">
    <property type="entry name" value="MFS"/>
    <property type="match status" value="1"/>
</dbReference>
<evidence type="ECO:0000256" key="5">
    <source>
        <dbReference type="ARBA" id="ARBA00022989"/>
    </source>
</evidence>
<evidence type="ECO:0000313" key="10">
    <source>
        <dbReference type="Proteomes" id="UP000076976"/>
    </source>
</evidence>
<dbReference type="InterPro" id="IPR036259">
    <property type="entry name" value="MFS_trans_sf"/>
</dbReference>
<reference evidence="9 10" key="1">
    <citation type="submission" date="2016-01" db="EMBL/GenBank/DDBJ databases">
        <title>Janibacter melonis strain CD11_4 genome sequencing and assembly.</title>
        <authorList>
            <person name="Nair G.R."/>
            <person name="Kaur G."/>
            <person name="Chander A.M."/>
            <person name="Mayilraj S."/>
        </authorList>
    </citation>
    <scope>NUCLEOTIDE SEQUENCE [LARGE SCALE GENOMIC DNA]</scope>
    <source>
        <strain evidence="9 10">CD11-4</strain>
    </source>
</reference>
<gene>
    <name evidence="9" type="ORF">AWH69_04740</name>
</gene>
<dbReference type="InterPro" id="IPR004638">
    <property type="entry name" value="EmrB-like"/>
</dbReference>
<accession>A0A176QCJ4</accession>
<dbReference type="PANTHER" id="PTHR42718:SF42">
    <property type="entry name" value="EXPORT PROTEIN"/>
    <property type="match status" value="1"/>
</dbReference>
<feature type="transmembrane region" description="Helical" evidence="7">
    <location>
        <begin position="65"/>
        <end position="82"/>
    </location>
</feature>
<evidence type="ECO:0000259" key="8">
    <source>
        <dbReference type="PROSITE" id="PS50850"/>
    </source>
</evidence>
<keyword evidence="6 7" id="KW-0472">Membrane</keyword>
<feature type="transmembrane region" description="Helical" evidence="7">
    <location>
        <begin position="444"/>
        <end position="464"/>
    </location>
</feature>
<proteinExistence type="predicted"/>
<feature type="transmembrane region" description="Helical" evidence="7">
    <location>
        <begin position="342"/>
        <end position="359"/>
    </location>
</feature>
<feature type="transmembrane region" description="Helical" evidence="7">
    <location>
        <begin position="312"/>
        <end position="330"/>
    </location>
</feature>
<name>A0A176QCJ4_9MICO</name>
<feature type="transmembrane region" description="Helical" evidence="7">
    <location>
        <begin position="209"/>
        <end position="229"/>
    </location>
</feature>
<dbReference type="EMBL" id="LQZG01000002">
    <property type="protein sequence ID" value="OAB87402.1"/>
    <property type="molecule type" value="Genomic_DNA"/>
</dbReference>
<evidence type="ECO:0000256" key="4">
    <source>
        <dbReference type="ARBA" id="ARBA00022692"/>
    </source>
</evidence>
<feature type="domain" description="Major facilitator superfamily (MFS) profile" evidence="8">
    <location>
        <begin position="23"/>
        <end position="468"/>
    </location>
</feature>
<dbReference type="STRING" id="262209.AWH69_04740"/>
<dbReference type="AlphaFoldDB" id="A0A176QCJ4"/>
<dbReference type="CDD" id="cd17321">
    <property type="entry name" value="MFS_MMR_MDR_like"/>
    <property type="match status" value="1"/>
</dbReference>
<feature type="transmembrane region" description="Helical" evidence="7">
    <location>
        <begin position="365"/>
        <end position="393"/>
    </location>
</feature>
<evidence type="ECO:0000256" key="2">
    <source>
        <dbReference type="ARBA" id="ARBA00022448"/>
    </source>
</evidence>
<dbReference type="Pfam" id="PF07690">
    <property type="entry name" value="MFS_1"/>
    <property type="match status" value="1"/>
</dbReference>
<keyword evidence="5 7" id="KW-1133">Transmembrane helix</keyword>
<dbReference type="GO" id="GO:0005886">
    <property type="term" value="C:plasma membrane"/>
    <property type="evidence" value="ECO:0007669"/>
    <property type="project" value="UniProtKB-SubCell"/>
</dbReference>
<dbReference type="NCBIfam" id="TIGR00711">
    <property type="entry name" value="efflux_EmrB"/>
    <property type="match status" value="1"/>
</dbReference>
<comment type="caution">
    <text evidence="9">The sequence shown here is derived from an EMBL/GenBank/DDBJ whole genome shotgun (WGS) entry which is preliminary data.</text>
</comment>
<evidence type="ECO:0000256" key="3">
    <source>
        <dbReference type="ARBA" id="ARBA00022475"/>
    </source>
</evidence>
<feature type="transmembrane region" description="Helical" evidence="7">
    <location>
        <begin position="22"/>
        <end position="45"/>
    </location>
</feature>
<feature type="transmembrane region" description="Helical" evidence="7">
    <location>
        <begin position="175"/>
        <end position="197"/>
    </location>
</feature>
<feature type="transmembrane region" description="Helical" evidence="7">
    <location>
        <begin position="235"/>
        <end position="256"/>
    </location>
</feature>
<keyword evidence="4 7" id="KW-0812">Transmembrane</keyword>
<dbReference type="InterPro" id="IPR011701">
    <property type="entry name" value="MFS"/>
</dbReference>
<dbReference type="Gene3D" id="1.20.1250.20">
    <property type="entry name" value="MFS general substrate transporter like domains"/>
    <property type="match status" value="1"/>
</dbReference>
<evidence type="ECO:0000256" key="6">
    <source>
        <dbReference type="ARBA" id="ARBA00023136"/>
    </source>
</evidence>
<feature type="transmembrane region" description="Helical" evidence="7">
    <location>
        <begin position="89"/>
        <end position="108"/>
    </location>
</feature>
<feature type="transmembrane region" description="Helical" evidence="7">
    <location>
        <begin position="405"/>
        <end position="424"/>
    </location>
</feature>
<evidence type="ECO:0000256" key="1">
    <source>
        <dbReference type="ARBA" id="ARBA00004651"/>
    </source>
</evidence>